<dbReference type="Pfam" id="PF01987">
    <property type="entry name" value="AIM24"/>
    <property type="match status" value="1"/>
</dbReference>
<dbReference type="OrthoDB" id="1705416at2759"/>
<dbReference type="eggNOG" id="ENOG502R2TQ">
    <property type="taxonomic scope" value="Eukaryota"/>
</dbReference>
<organism evidence="3 4">
    <name type="scientific">Serendipita indica (strain DSM 11827)</name>
    <name type="common">Root endophyte fungus</name>
    <name type="synonym">Piriformospora indica</name>
    <dbReference type="NCBI Taxonomy" id="1109443"/>
    <lineage>
        <taxon>Eukaryota</taxon>
        <taxon>Fungi</taxon>
        <taxon>Dikarya</taxon>
        <taxon>Basidiomycota</taxon>
        <taxon>Agaricomycotina</taxon>
        <taxon>Agaricomycetes</taxon>
        <taxon>Sebacinales</taxon>
        <taxon>Serendipitaceae</taxon>
        <taxon>Serendipita</taxon>
    </lineage>
</organism>
<sequence length="292" mass="30550">MSYGPPSGPPGAPPPGFHPGSGYPGGPPPGWAGPPAQMGPPPVMSPPPGQGPGGPVLATSSVVADTTGVYEGAQYRIDHRDSNSILQITLQQGYQIKSRPGAMVAMSASVQIKGSMKISLSKMITGGEMSESKYTGPGEVILAPEVWGDIVPIQIQPNTSWSVGKDAYLACTANVTRSTKSQGFMKGLMSGEGFFVARVEGQGVLFVQSLGAIVRRDLRPGEEWIVDNGHLVAWSASYTMERIQTTGGGFLSGSHTGEGAVCRFRGPGTVYLQTRNPQSLGQWIAAQVPRQG</sequence>
<dbReference type="PANTHER" id="PTHR43657:SF1">
    <property type="entry name" value="ALTERED INHERITANCE OF MITOCHONDRIA PROTEIN 24, MITOCHONDRIAL"/>
    <property type="match status" value="1"/>
</dbReference>
<keyword evidence="4" id="KW-1185">Reference proteome</keyword>
<dbReference type="InParanoid" id="G4TUQ3"/>
<reference evidence="3 4" key="1">
    <citation type="journal article" date="2011" name="PLoS Pathog.">
        <title>Endophytic Life Strategies Decoded by Genome and Transcriptome Analyses of the Mutualistic Root Symbiont Piriformospora indica.</title>
        <authorList>
            <person name="Zuccaro A."/>
            <person name="Lahrmann U."/>
            <person name="Guldener U."/>
            <person name="Langen G."/>
            <person name="Pfiffi S."/>
            <person name="Biedenkopf D."/>
            <person name="Wong P."/>
            <person name="Samans B."/>
            <person name="Grimm C."/>
            <person name="Basiewicz M."/>
            <person name="Murat C."/>
            <person name="Martin F."/>
            <person name="Kogel K.H."/>
        </authorList>
    </citation>
    <scope>NUCLEOTIDE SEQUENCE [LARGE SCALE GENOMIC DNA]</scope>
    <source>
        <strain evidence="3 4">DSM 11827</strain>
    </source>
</reference>
<accession>G4TUQ3</accession>
<feature type="region of interest" description="Disordered" evidence="2">
    <location>
        <begin position="1"/>
        <end position="59"/>
    </location>
</feature>
<dbReference type="InterPro" id="IPR036983">
    <property type="entry name" value="AIM24_sf"/>
</dbReference>
<dbReference type="GO" id="GO:0005739">
    <property type="term" value="C:mitochondrion"/>
    <property type="evidence" value="ECO:0007669"/>
    <property type="project" value="UniProtKB-SubCell"/>
</dbReference>
<dbReference type="SUPFAM" id="SSF51219">
    <property type="entry name" value="TRAP-like"/>
    <property type="match status" value="1"/>
</dbReference>
<comment type="subcellular location">
    <subcellularLocation>
        <location evidence="1">Mitochondrion</location>
    </subcellularLocation>
</comment>
<keyword evidence="1" id="KW-0496">Mitochondrion</keyword>
<name>G4TUQ3_SERID</name>
<evidence type="ECO:0000313" key="3">
    <source>
        <dbReference type="EMBL" id="CCA75046.1"/>
    </source>
</evidence>
<dbReference type="InterPro" id="IPR002838">
    <property type="entry name" value="AIM24"/>
</dbReference>
<dbReference type="AlphaFoldDB" id="G4TUQ3"/>
<dbReference type="HOGENOM" id="CLU_040551_1_0_1"/>
<proteinExistence type="inferred from homology"/>
<protein>
    <recommendedName>
        <fullName evidence="1">Altered inheritance of mitochondria protein 24, mitochondrial</fullName>
    </recommendedName>
</protein>
<comment type="caution">
    <text evidence="3">The sequence shown here is derived from an EMBL/GenBank/DDBJ whole genome shotgun (WGS) entry which is preliminary data.</text>
</comment>
<evidence type="ECO:0000256" key="2">
    <source>
        <dbReference type="SAM" id="MobiDB-lite"/>
    </source>
</evidence>
<dbReference type="STRING" id="1109443.G4TUQ3"/>
<dbReference type="NCBIfam" id="TIGR00266">
    <property type="entry name" value="TIGR00266 family protein"/>
    <property type="match status" value="1"/>
</dbReference>
<dbReference type="Gene3D" id="3.60.160.10">
    <property type="entry name" value="Mitochondrial biogenesis AIM24"/>
    <property type="match status" value="1"/>
</dbReference>
<comment type="similarity">
    <text evidence="1">Belongs to the AIM24 family.</text>
</comment>
<feature type="compositionally biased region" description="Pro residues" evidence="2">
    <location>
        <begin position="25"/>
        <end position="50"/>
    </location>
</feature>
<feature type="compositionally biased region" description="Pro residues" evidence="2">
    <location>
        <begin position="1"/>
        <end position="17"/>
    </location>
</feature>
<dbReference type="PANTHER" id="PTHR43657">
    <property type="entry name" value="TRYPTOPHAN RNA-BINDING ATTENUATOR PROTEIN-LIKE PROTEIN"/>
    <property type="match status" value="1"/>
</dbReference>
<dbReference type="EMBL" id="CAFZ01000390">
    <property type="protein sequence ID" value="CCA75046.1"/>
    <property type="molecule type" value="Genomic_DNA"/>
</dbReference>
<gene>
    <name evidence="3" type="ORF">PIIN_09031</name>
</gene>
<evidence type="ECO:0000256" key="1">
    <source>
        <dbReference type="RuleBase" id="RU363045"/>
    </source>
</evidence>
<dbReference type="InterPro" id="IPR016031">
    <property type="entry name" value="Trp_RNA-bd_attenuator-like_dom"/>
</dbReference>
<dbReference type="Proteomes" id="UP000007148">
    <property type="component" value="Unassembled WGS sequence"/>
</dbReference>
<dbReference type="OMA" id="RVDTGCI"/>
<evidence type="ECO:0000313" key="4">
    <source>
        <dbReference type="Proteomes" id="UP000007148"/>
    </source>
</evidence>